<dbReference type="PIRSF" id="PIRSF006060">
    <property type="entry name" value="AA_transporter"/>
    <property type="match status" value="1"/>
</dbReference>
<dbReference type="InterPro" id="IPR002293">
    <property type="entry name" value="AA/rel_permease1"/>
</dbReference>
<gene>
    <name evidence="7" type="ORF">CA606_17635</name>
</gene>
<dbReference type="EMBL" id="CP023315">
    <property type="protein sequence ID" value="ATC34003.1"/>
    <property type="molecule type" value="Genomic_DNA"/>
</dbReference>
<dbReference type="Gene3D" id="1.20.1740.10">
    <property type="entry name" value="Amino acid/polyamine transporter I"/>
    <property type="match status" value="1"/>
</dbReference>
<dbReference type="AlphaFoldDB" id="A0A290N2U7"/>
<keyword evidence="5 6" id="KW-0472">Membrane</keyword>
<evidence type="ECO:0000313" key="8">
    <source>
        <dbReference type="Proteomes" id="UP000217311"/>
    </source>
</evidence>
<name>A0A290N2U7_CAUVI</name>
<proteinExistence type="predicted"/>
<accession>A0A290N2U7</accession>
<dbReference type="GO" id="GO:0016020">
    <property type="term" value="C:membrane"/>
    <property type="evidence" value="ECO:0007669"/>
    <property type="project" value="UniProtKB-SubCell"/>
</dbReference>
<feature type="transmembrane region" description="Helical" evidence="6">
    <location>
        <begin position="471"/>
        <end position="489"/>
    </location>
</feature>
<feature type="transmembrane region" description="Helical" evidence="6">
    <location>
        <begin position="85"/>
        <end position="105"/>
    </location>
</feature>
<evidence type="ECO:0000256" key="1">
    <source>
        <dbReference type="ARBA" id="ARBA00004141"/>
    </source>
</evidence>
<protein>
    <submittedName>
        <fullName evidence="7">Amino acid permease</fullName>
    </submittedName>
</protein>
<evidence type="ECO:0000256" key="5">
    <source>
        <dbReference type="ARBA" id="ARBA00023136"/>
    </source>
</evidence>
<evidence type="ECO:0000256" key="6">
    <source>
        <dbReference type="SAM" id="Phobius"/>
    </source>
</evidence>
<reference evidence="8" key="1">
    <citation type="submission" date="2017-09" db="EMBL/GenBank/DDBJ databases">
        <title>Genome evolution observed in wild isolates of Caulobacter crescentus.</title>
        <authorList>
            <person name="Ely B."/>
            <person name="Wilson K."/>
            <person name="Scott D."/>
        </authorList>
    </citation>
    <scope>NUCLEOTIDE SEQUENCE [LARGE SCALE GENOMIC DNA]</scope>
    <source>
        <strain evidence="8">CB13b1a</strain>
    </source>
</reference>
<feature type="transmembrane region" description="Helical" evidence="6">
    <location>
        <begin position="126"/>
        <end position="152"/>
    </location>
</feature>
<feature type="transmembrane region" description="Helical" evidence="6">
    <location>
        <begin position="445"/>
        <end position="465"/>
    </location>
</feature>
<feature type="transmembrane region" description="Helical" evidence="6">
    <location>
        <begin position="288"/>
        <end position="311"/>
    </location>
</feature>
<evidence type="ECO:0000256" key="3">
    <source>
        <dbReference type="ARBA" id="ARBA00022692"/>
    </source>
</evidence>
<feature type="transmembrane region" description="Helical" evidence="6">
    <location>
        <begin position="56"/>
        <end position="79"/>
    </location>
</feature>
<dbReference type="Pfam" id="PF13520">
    <property type="entry name" value="AA_permease_2"/>
    <property type="match status" value="1"/>
</dbReference>
<keyword evidence="4 6" id="KW-1133">Transmembrane helix</keyword>
<evidence type="ECO:0000256" key="2">
    <source>
        <dbReference type="ARBA" id="ARBA00022448"/>
    </source>
</evidence>
<evidence type="ECO:0000256" key="4">
    <source>
        <dbReference type="ARBA" id="ARBA00022989"/>
    </source>
</evidence>
<evidence type="ECO:0000313" key="7">
    <source>
        <dbReference type="EMBL" id="ATC34003.1"/>
    </source>
</evidence>
<sequence length="500" mass="52482">MQSMADAETADTFGCHALVGGTRKVSFWTRRKAIDTITAGHADSHQLKKTLSWPHLVALGVGAIVGTGIYTLTGVGAGLAGPGVILSFLIAGAVCACAALCYAELSTMIPASGSAYTYSYAAMGEPVAWFVGWSLILEYTLVCAAVAVGWSAHAHGLFKMIGFPDALLAGPHQGGLINLPAVIISMAVAGLLALGTRESATVNMVLVFVKIIALIVFVVLCLPAFNLEHFTPFMPNGFQAHVPEGAAADAAKIGVMAAASLIFFAFYGFDAVSTAAEETKNPKRDLTIGIVGSMAVCTAIYMIVAAVSIGASRTEVFSKSEAPLVFILESLNHGKIAQLVALAAVIALPTVILAFMYGQSRIFFVMARDGLLPRALSKVNAKTGTPVMMTLLTGVLSAVISGLLSLKDIAELANAGTLWAFIAVGASVILLRLREPNRPRVFSTPLWPIVAPAGILGCLYLFVSLPGKTQLYFLYAHLIGALIYVAYGMRKSVLAQQERA</sequence>
<feature type="transmembrane region" description="Helical" evidence="6">
    <location>
        <begin position="336"/>
        <end position="358"/>
    </location>
</feature>
<feature type="transmembrane region" description="Helical" evidence="6">
    <location>
        <begin position="387"/>
        <end position="406"/>
    </location>
</feature>
<organism evidence="7 8">
    <name type="scientific">Caulobacter vibrioides</name>
    <name type="common">Caulobacter crescentus</name>
    <dbReference type="NCBI Taxonomy" id="155892"/>
    <lineage>
        <taxon>Bacteria</taxon>
        <taxon>Pseudomonadati</taxon>
        <taxon>Pseudomonadota</taxon>
        <taxon>Alphaproteobacteria</taxon>
        <taxon>Caulobacterales</taxon>
        <taxon>Caulobacteraceae</taxon>
        <taxon>Caulobacter</taxon>
    </lineage>
</organism>
<comment type="subcellular location">
    <subcellularLocation>
        <location evidence="1">Membrane</location>
        <topology evidence="1">Multi-pass membrane protein</topology>
    </subcellularLocation>
</comment>
<keyword evidence="3 6" id="KW-0812">Transmembrane</keyword>
<dbReference type="PANTHER" id="PTHR43243:SF4">
    <property type="entry name" value="CATIONIC AMINO ACID TRANSPORTER 4"/>
    <property type="match status" value="1"/>
</dbReference>
<keyword evidence="2" id="KW-0813">Transport</keyword>
<dbReference type="Proteomes" id="UP000217311">
    <property type="component" value="Chromosome"/>
</dbReference>
<feature type="transmembrane region" description="Helical" evidence="6">
    <location>
        <begin position="205"/>
        <end position="225"/>
    </location>
</feature>
<dbReference type="GO" id="GO:0015171">
    <property type="term" value="F:amino acid transmembrane transporter activity"/>
    <property type="evidence" value="ECO:0007669"/>
    <property type="project" value="TreeGrafter"/>
</dbReference>
<feature type="transmembrane region" description="Helical" evidence="6">
    <location>
        <begin position="412"/>
        <end position="433"/>
    </location>
</feature>
<dbReference type="PANTHER" id="PTHR43243">
    <property type="entry name" value="INNER MEMBRANE TRANSPORTER YGJI-RELATED"/>
    <property type="match status" value="1"/>
</dbReference>
<feature type="transmembrane region" description="Helical" evidence="6">
    <location>
        <begin position="172"/>
        <end position="193"/>
    </location>
</feature>
<feature type="transmembrane region" description="Helical" evidence="6">
    <location>
        <begin position="245"/>
        <end position="267"/>
    </location>
</feature>